<dbReference type="EMBL" id="MU865373">
    <property type="protein sequence ID" value="KAK4225164.1"/>
    <property type="molecule type" value="Genomic_DNA"/>
</dbReference>
<feature type="transmembrane region" description="Helical" evidence="2">
    <location>
        <begin position="12"/>
        <end position="33"/>
    </location>
</feature>
<feature type="transmembrane region" description="Helical" evidence="2">
    <location>
        <begin position="368"/>
        <end position="391"/>
    </location>
</feature>
<gene>
    <name evidence="3" type="ORF">QBC38DRAFT_483625</name>
</gene>
<name>A0AAN7BKX6_9PEZI</name>
<keyword evidence="2" id="KW-1133">Transmembrane helix</keyword>
<sequence length="614" mass="67662">MIPQEGARTGVLSALLVFQSIVFIFELLHLPGITSDTPTWLRRLRAFLPQATKATAPFRWLAQHLLAPTFVGLVAVPLFAITFSGQGDQHPGINNECTTDLDADIAGDGVRASVWVQGGVLLFIALTGTFHPFTTGIKEVGGGLVITHISLAIALAVQMGRQTLSSVDAVIGCLILDAQNSALSIQLAGKETLAARWQAIIVMLAQASGLVVFAVIMSQFTSGSFVTDECQCFSVFWWGWLSNCSLFPSAEHTVFWLYFALRCLFFAQCSFHTMWNTRTFDEAEKIARGKKLTNKESGGNEKENGCLCGITYPDPIYPPGNEILIKYCDYPATATLMYVLHGVTAVTSMAVSESIIRDYSLRANSQVYSVGQVIALVVAGSTVLRALWLFLRMFRDGSKTWKRWKEQRRALVVEQEMPQGGLSDLVQGSMNSIPSSHGRRSERQSQNEGTDWENQGETSEERHGLSVVGSHSLPDMNINQGSGNMMSRRNTVPAHVSRTFRRSESGTSSQLEKRSEKSHKFGIIWPFTLELATVMYFNPQVRLDTSVEEEGSEEGQTHEAVSIRPFLRLGGLSRTKHKEVASGRDFVAQGVSMTAIPPVIAVTIVQKHLMRFIM</sequence>
<evidence type="ECO:0000256" key="1">
    <source>
        <dbReference type="SAM" id="MobiDB-lite"/>
    </source>
</evidence>
<feature type="transmembrane region" description="Helical" evidence="2">
    <location>
        <begin position="114"/>
        <end position="134"/>
    </location>
</feature>
<comment type="caution">
    <text evidence="3">The sequence shown here is derived from an EMBL/GenBank/DDBJ whole genome shotgun (WGS) entry which is preliminary data.</text>
</comment>
<proteinExistence type="predicted"/>
<evidence type="ECO:0000256" key="2">
    <source>
        <dbReference type="SAM" id="Phobius"/>
    </source>
</evidence>
<feature type="compositionally biased region" description="Polar residues" evidence="1">
    <location>
        <begin position="426"/>
        <end position="435"/>
    </location>
</feature>
<feature type="transmembrane region" description="Helical" evidence="2">
    <location>
        <begin position="140"/>
        <end position="157"/>
    </location>
</feature>
<accession>A0AAN7BKX6</accession>
<keyword evidence="4" id="KW-1185">Reference proteome</keyword>
<feature type="region of interest" description="Disordered" evidence="1">
    <location>
        <begin position="422"/>
        <end position="515"/>
    </location>
</feature>
<dbReference type="AlphaFoldDB" id="A0AAN7BKX6"/>
<keyword evidence="2" id="KW-0812">Transmembrane</keyword>
<evidence type="ECO:0000313" key="4">
    <source>
        <dbReference type="Proteomes" id="UP001301958"/>
    </source>
</evidence>
<reference evidence="3" key="1">
    <citation type="journal article" date="2023" name="Mol. Phylogenet. Evol.">
        <title>Genome-scale phylogeny and comparative genomics of the fungal order Sordariales.</title>
        <authorList>
            <person name="Hensen N."/>
            <person name="Bonometti L."/>
            <person name="Westerberg I."/>
            <person name="Brannstrom I.O."/>
            <person name="Guillou S."/>
            <person name="Cros-Aarteil S."/>
            <person name="Calhoun S."/>
            <person name="Haridas S."/>
            <person name="Kuo A."/>
            <person name="Mondo S."/>
            <person name="Pangilinan J."/>
            <person name="Riley R."/>
            <person name="LaButti K."/>
            <person name="Andreopoulos B."/>
            <person name="Lipzen A."/>
            <person name="Chen C."/>
            <person name="Yan M."/>
            <person name="Daum C."/>
            <person name="Ng V."/>
            <person name="Clum A."/>
            <person name="Steindorff A."/>
            <person name="Ohm R.A."/>
            <person name="Martin F."/>
            <person name="Silar P."/>
            <person name="Natvig D.O."/>
            <person name="Lalanne C."/>
            <person name="Gautier V."/>
            <person name="Ament-Velasquez S.L."/>
            <person name="Kruys A."/>
            <person name="Hutchinson M.I."/>
            <person name="Powell A.J."/>
            <person name="Barry K."/>
            <person name="Miller A.N."/>
            <person name="Grigoriev I.V."/>
            <person name="Debuchy R."/>
            <person name="Gladieux P."/>
            <person name="Hiltunen Thoren M."/>
            <person name="Johannesson H."/>
        </authorList>
    </citation>
    <scope>NUCLEOTIDE SEQUENCE</scope>
    <source>
        <strain evidence="3">CBS 990.96</strain>
    </source>
</reference>
<keyword evidence="2" id="KW-0472">Membrane</keyword>
<feature type="transmembrane region" description="Helical" evidence="2">
    <location>
        <begin position="199"/>
        <end position="217"/>
    </location>
</feature>
<protein>
    <submittedName>
        <fullName evidence="3">Uncharacterized protein</fullName>
    </submittedName>
</protein>
<feature type="compositionally biased region" description="Polar residues" evidence="1">
    <location>
        <begin position="477"/>
        <end position="490"/>
    </location>
</feature>
<feature type="compositionally biased region" description="Polar residues" evidence="1">
    <location>
        <begin position="446"/>
        <end position="457"/>
    </location>
</feature>
<evidence type="ECO:0000313" key="3">
    <source>
        <dbReference type="EMBL" id="KAK4225164.1"/>
    </source>
</evidence>
<feature type="transmembrane region" description="Helical" evidence="2">
    <location>
        <begin position="65"/>
        <end position="83"/>
    </location>
</feature>
<dbReference type="Proteomes" id="UP001301958">
    <property type="component" value="Unassembled WGS sequence"/>
</dbReference>
<reference evidence="3" key="2">
    <citation type="submission" date="2023-05" db="EMBL/GenBank/DDBJ databases">
        <authorList>
            <consortium name="Lawrence Berkeley National Laboratory"/>
            <person name="Steindorff A."/>
            <person name="Hensen N."/>
            <person name="Bonometti L."/>
            <person name="Westerberg I."/>
            <person name="Brannstrom I.O."/>
            <person name="Guillou S."/>
            <person name="Cros-Aarteil S."/>
            <person name="Calhoun S."/>
            <person name="Haridas S."/>
            <person name="Kuo A."/>
            <person name="Mondo S."/>
            <person name="Pangilinan J."/>
            <person name="Riley R."/>
            <person name="Labutti K."/>
            <person name="Andreopoulos B."/>
            <person name="Lipzen A."/>
            <person name="Chen C."/>
            <person name="Yanf M."/>
            <person name="Daum C."/>
            <person name="Ng V."/>
            <person name="Clum A."/>
            <person name="Ohm R."/>
            <person name="Martin F."/>
            <person name="Silar P."/>
            <person name="Natvig D."/>
            <person name="Lalanne C."/>
            <person name="Gautier V."/>
            <person name="Ament-Velasquez S.L."/>
            <person name="Kruys A."/>
            <person name="Hutchinson M.I."/>
            <person name="Powell A.J."/>
            <person name="Barry K."/>
            <person name="Miller A.N."/>
            <person name="Grigoriev I.V."/>
            <person name="Debuchy R."/>
            <person name="Gladieux P."/>
            <person name="Thoren M.H."/>
            <person name="Johannesson H."/>
        </authorList>
    </citation>
    <scope>NUCLEOTIDE SEQUENCE</scope>
    <source>
        <strain evidence="3">CBS 990.96</strain>
    </source>
</reference>
<organism evidence="3 4">
    <name type="scientific">Podospora fimiseda</name>
    <dbReference type="NCBI Taxonomy" id="252190"/>
    <lineage>
        <taxon>Eukaryota</taxon>
        <taxon>Fungi</taxon>
        <taxon>Dikarya</taxon>
        <taxon>Ascomycota</taxon>
        <taxon>Pezizomycotina</taxon>
        <taxon>Sordariomycetes</taxon>
        <taxon>Sordariomycetidae</taxon>
        <taxon>Sordariales</taxon>
        <taxon>Podosporaceae</taxon>
        <taxon>Podospora</taxon>
    </lineage>
</organism>